<feature type="domain" description="Thioredoxin" evidence="1">
    <location>
        <begin position="4"/>
        <end position="120"/>
    </location>
</feature>
<gene>
    <name evidence="2" type="ORF">SAMN06296028_12020</name>
</gene>
<dbReference type="PANTHER" id="PTHR45663:SF40">
    <property type="entry name" value="THIOREDOXIN 2"/>
    <property type="match status" value="1"/>
</dbReference>
<keyword evidence="3" id="KW-1185">Reference proteome</keyword>
<evidence type="ECO:0000313" key="2">
    <source>
        <dbReference type="EMBL" id="SMF26484.1"/>
    </source>
</evidence>
<reference evidence="3" key="1">
    <citation type="submission" date="2017-04" db="EMBL/GenBank/DDBJ databases">
        <authorList>
            <person name="Varghese N."/>
            <person name="Submissions S."/>
        </authorList>
    </citation>
    <scope>NUCLEOTIDE SEQUENCE [LARGE SCALE GENOMIC DNA]</scope>
    <source>
        <strain evidence="3">NIO-1021</strain>
    </source>
</reference>
<dbReference type="AlphaFoldDB" id="A0A1X7E394"/>
<accession>A0A1X7E394</accession>
<evidence type="ECO:0000313" key="3">
    <source>
        <dbReference type="Proteomes" id="UP000192929"/>
    </source>
</evidence>
<dbReference type="InterPro" id="IPR013766">
    <property type="entry name" value="Thioredoxin_domain"/>
</dbReference>
<dbReference type="PRINTS" id="PR00421">
    <property type="entry name" value="THIOREDOXIN"/>
</dbReference>
<dbReference type="SUPFAM" id="SSF52833">
    <property type="entry name" value="Thioredoxin-like"/>
    <property type="match status" value="1"/>
</dbReference>
<protein>
    <submittedName>
        <fullName evidence="2">Thioredoxin</fullName>
    </submittedName>
</protein>
<dbReference type="InterPro" id="IPR036249">
    <property type="entry name" value="Thioredoxin-like_sf"/>
</dbReference>
<sequence>MNVLEPGGTESYAGFMATVDITQDTLGQTISDNDIVLLDWWADWCGPCKQFAPTYEAASENNPEIVFGKVDTEAEQGLAAAAQISSIPTLMAFREGIMVFSQPGALPASSLEQVIDAVKNLDMNEVRAEVEKQAAEAETGAAGDQQN</sequence>
<dbReference type="Pfam" id="PF00085">
    <property type="entry name" value="Thioredoxin"/>
    <property type="match status" value="1"/>
</dbReference>
<name>A0A1X7E394_9MICC</name>
<evidence type="ECO:0000259" key="1">
    <source>
        <dbReference type="PROSITE" id="PS51352"/>
    </source>
</evidence>
<dbReference type="CDD" id="cd02947">
    <property type="entry name" value="TRX_family"/>
    <property type="match status" value="1"/>
</dbReference>
<dbReference type="Proteomes" id="UP000192929">
    <property type="component" value="Unassembled WGS sequence"/>
</dbReference>
<organism evidence="2 3">
    <name type="scientific">Kocuria marina subsp. indica</name>
    <dbReference type="NCBI Taxonomy" id="1049583"/>
    <lineage>
        <taxon>Bacteria</taxon>
        <taxon>Bacillati</taxon>
        <taxon>Actinomycetota</taxon>
        <taxon>Actinomycetes</taxon>
        <taxon>Micrococcales</taxon>
        <taxon>Micrococcaceae</taxon>
        <taxon>Kocuria</taxon>
    </lineage>
</organism>
<dbReference type="GO" id="GO:0015035">
    <property type="term" value="F:protein-disulfide reductase activity"/>
    <property type="evidence" value="ECO:0007669"/>
    <property type="project" value="TreeGrafter"/>
</dbReference>
<dbReference type="GO" id="GO:0005829">
    <property type="term" value="C:cytosol"/>
    <property type="evidence" value="ECO:0007669"/>
    <property type="project" value="TreeGrafter"/>
</dbReference>
<dbReference type="EMBL" id="FXAC01000020">
    <property type="protein sequence ID" value="SMF26484.1"/>
    <property type="molecule type" value="Genomic_DNA"/>
</dbReference>
<dbReference type="PANTHER" id="PTHR45663">
    <property type="entry name" value="GEO12009P1"/>
    <property type="match status" value="1"/>
</dbReference>
<dbReference type="FunFam" id="3.40.30.10:FF:000155">
    <property type="entry name" value="Thioredoxin"/>
    <property type="match status" value="1"/>
</dbReference>
<dbReference type="Gene3D" id="3.40.30.10">
    <property type="entry name" value="Glutaredoxin"/>
    <property type="match status" value="1"/>
</dbReference>
<proteinExistence type="predicted"/>
<dbReference type="PROSITE" id="PS51352">
    <property type="entry name" value="THIOREDOXIN_2"/>
    <property type="match status" value="1"/>
</dbReference>